<name>A0A543PA67_9ACTN</name>
<dbReference type="EMBL" id="VFQE01000001">
    <property type="protein sequence ID" value="TQN40975.1"/>
    <property type="molecule type" value="Genomic_DNA"/>
</dbReference>
<organism evidence="2 3">
    <name type="scientific">Blastococcus colisei</name>
    <dbReference type="NCBI Taxonomy" id="1564162"/>
    <lineage>
        <taxon>Bacteria</taxon>
        <taxon>Bacillati</taxon>
        <taxon>Actinomycetota</taxon>
        <taxon>Actinomycetes</taxon>
        <taxon>Geodermatophilales</taxon>
        <taxon>Geodermatophilaceae</taxon>
        <taxon>Blastococcus</taxon>
    </lineage>
</organism>
<dbReference type="OrthoDB" id="5198120at2"/>
<dbReference type="AlphaFoldDB" id="A0A543PA67"/>
<proteinExistence type="predicted"/>
<keyword evidence="1" id="KW-1133">Transmembrane helix</keyword>
<evidence type="ECO:0000313" key="2">
    <source>
        <dbReference type="EMBL" id="TQN40975.1"/>
    </source>
</evidence>
<keyword evidence="1" id="KW-0472">Membrane</keyword>
<evidence type="ECO:0000256" key="1">
    <source>
        <dbReference type="SAM" id="Phobius"/>
    </source>
</evidence>
<comment type="caution">
    <text evidence="2">The sequence shown here is derived from an EMBL/GenBank/DDBJ whole genome shotgun (WGS) entry which is preliminary data.</text>
</comment>
<evidence type="ECO:0000313" key="3">
    <source>
        <dbReference type="Proteomes" id="UP000319865"/>
    </source>
</evidence>
<feature type="transmembrane region" description="Helical" evidence="1">
    <location>
        <begin position="117"/>
        <end position="134"/>
    </location>
</feature>
<keyword evidence="1" id="KW-0812">Transmembrane</keyword>
<reference evidence="2 3" key="1">
    <citation type="submission" date="2019-06" db="EMBL/GenBank/DDBJ databases">
        <title>Sequencing the genomes of 1000 actinobacteria strains.</title>
        <authorList>
            <person name="Klenk H.-P."/>
        </authorList>
    </citation>
    <scope>NUCLEOTIDE SEQUENCE [LARGE SCALE GENOMIC DNA]</scope>
    <source>
        <strain evidence="2 3">DSM 46837</strain>
    </source>
</reference>
<protein>
    <submittedName>
        <fullName evidence="2">Uncharacterized protein</fullName>
    </submittedName>
</protein>
<sequence>MAHTSSLVRASALQLAAGLAGQLVALRRQRAFDIPFLQGDADHVARDSWWIGTALSAPSYMLAAQTWAVIRLAGGPDDRARRVLRLLAAGMVPGVLLERRTRGLLRPRGFDPVETPIVIAVLAGAVAMLVLGRPQPRP</sequence>
<dbReference type="RefSeq" id="WP_142023775.1">
    <property type="nucleotide sequence ID" value="NZ_VFQE01000001.1"/>
</dbReference>
<keyword evidence="3" id="KW-1185">Reference proteome</keyword>
<gene>
    <name evidence="2" type="ORF">FHU33_0327</name>
</gene>
<accession>A0A543PA67</accession>
<dbReference type="Proteomes" id="UP000319865">
    <property type="component" value="Unassembled WGS sequence"/>
</dbReference>